<protein>
    <submittedName>
        <fullName evidence="1">Uncharacterized protein</fullName>
    </submittedName>
</protein>
<evidence type="ECO:0000313" key="1">
    <source>
        <dbReference type="EMBL" id="KIM86255.1"/>
    </source>
</evidence>
<gene>
    <name evidence="1" type="ORF">PILCRDRAFT_816199</name>
</gene>
<dbReference type="InParanoid" id="A0A0C3FQ56"/>
<dbReference type="AlphaFoldDB" id="A0A0C3FQ56"/>
<organism evidence="1 2">
    <name type="scientific">Piloderma croceum (strain F 1598)</name>
    <dbReference type="NCBI Taxonomy" id="765440"/>
    <lineage>
        <taxon>Eukaryota</taxon>
        <taxon>Fungi</taxon>
        <taxon>Dikarya</taxon>
        <taxon>Basidiomycota</taxon>
        <taxon>Agaricomycotina</taxon>
        <taxon>Agaricomycetes</taxon>
        <taxon>Agaricomycetidae</taxon>
        <taxon>Atheliales</taxon>
        <taxon>Atheliaceae</taxon>
        <taxon>Piloderma</taxon>
    </lineage>
</organism>
<reference evidence="2" key="2">
    <citation type="submission" date="2015-01" db="EMBL/GenBank/DDBJ databases">
        <title>Evolutionary Origins and Diversification of the Mycorrhizal Mutualists.</title>
        <authorList>
            <consortium name="DOE Joint Genome Institute"/>
            <consortium name="Mycorrhizal Genomics Consortium"/>
            <person name="Kohler A."/>
            <person name="Kuo A."/>
            <person name="Nagy L.G."/>
            <person name="Floudas D."/>
            <person name="Copeland A."/>
            <person name="Barry K.W."/>
            <person name="Cichocki N."/>
            <person name="Veneault-Fourrey C."/>
            <person name="LaButti K."/>
            <person name="Lindquist E.A."/>
            <person name="Lipzen A."/>
            <person name="Lundell T."/>
            <person name="Morin E."/>
            <person name="Murat C."/>
            <person name="Riley R."/>
            <person name="Ohm R."/>
            <person name="Sun H."/>
            <person name="Tunlid A."/>
            <person name="Henrissat B."/>
            <person name="Grigoriev I.V."/>
            <person name="Hibbett D.S."/>
            <person name="Martin F."/>
        </authorList>
    </citation>
    <scope>NUCLEOTIDE SEQUENCE [LARGE SCALE GENOMIC DNA]</scope>
    <source>
        <strain evidence="2">F 1598</strain>
    </source>
</reference>
<dbReference type="Proteomes" id="UP000054166">
    <property type="component" value="Unassembled WGS sequence"/>
</dbReference>
<dbReference type="EMBL" id="KN832982">
    <property type="protein sequence ID" value="KIM86255.1"/>
    <property type="molecule type" value="Genomic_DNA"/>
</dbReference>
<evidence type="ECO:0000313" key="2">
    <source>
        <dbReference type="Proteomes" id="UP000054166"/>
    </source>
</evidence>
<sequence>MADTGNRRRFASLRAAGVSRVYKYLREVFTSKQAVEFNNFGGISLQHRKDVVREDSGSG</sequence>
<keyword evidence="2" id="KW-1185">Reference proteome</keyword>
<reference evidence="1 2" key="1">
    <citation type="submission" date="2014-04" db="EMBL/GenBank/DDBJ databases">
        <authorList>
            <consortium name="DOE Joint Genome Institute"/>
            <person name="Kuo A."/>
            <person name="Tarkka M."/>
            <person name="Buscot F."/>
            <person name="Kohler A."/>
            <person name="Nagy L.G."/>
            <person name="Floudas D."/>
            <person name="Copeland A."/>
            <person name="Barry K.W."/>
            <person name="Cichocki N."/>
            <person name="Veneault-Fourrey C."/>
            <person name="LaButti K."/>
            <person name="Lindquist E.A."/>
            <person name="Lipzen A."/>
            <person name="Lundell T."/>
            <person name="Morin E."/>
            <person name="Murat C."/>
            <person name="Sun H."/>
            <person name="Tunlid A."/>
            <person name="Henrissat B."/>
            <person name="Grigoriev I.V."/>
            <person name="Hibbett D.S."/>
            <person name="Martin F."/>
            <person name="Nordberg H.P."/>
            <person name="Cantor M.N."/>
            <person name="Hua S.X."/>
        </authorList>
    </citation>
    <scope>NUCLEOTIDE SEQUENCE [LARGE SCALE GENOMIC DNA]</scope>
    <source>
        <strain evidence="1 2">F 1598</strain>
    </source>
</reference>
<proteinExistence type="predicted"/>
<accession>A0A0C3FQ56</accession>
<name>A0A0C3FQ56_PILCF</name>
<dbReference type="HOGENOM" id="CLU_2961632_0_0_1"/>